<dbReference type="AlphaFoldDB" id="A0A0C9T8A2"/>
<keyword evidence="2" id="KW-1133">Transmembrane helix</keyword>
<reference evidence="4" key="2">
    <citation type="submission" date="2015-01" db="EMBL/GenBank/DDBJ databases">
        <title>Evolutionary Origins and Diversification of the Mycorrhizal Mutualists.</title>
        <authorList>
            <consortium name="DOE Joint Genome Institute"/>
            <consortium name="Mycorrhizal Genomics Consortium"/>
            <person name="Kohler A."/>
            <person name="Kuo A."/>
            <person name="Nagy L.G."/>
            <person name="Floudas D."/>
            <person name="Copeland A."/>
            <person name="Barry K.W."/>
            <person name="Cichocki N."/>
            <person name="Veneault-Fourrey C."/>
            <person name="LaButti K."/>
            <person name="Lindquist E.A."/>
            <person name="Lipzen A."/>
            <person name="Lundell T."/>
            <person name="Morin E."/>
            <person name="Murat C."/>
            <person name="Riley R."/>
            <person name="Ohm R."/>
            <person name="Sun H."/>
            <person name="Tunlid A."/>
            <person name="Henrissat B."/>
            <person name="Grigoriev I.V."/>
            <person name="Hibbett D.S."/>
            <person name="Martin F."/>
        </authorList>
    </citation>
    <scope>NUCLEOTIDE SEQUENCE [LARGE SCALE GENOMIC DNA]</scope>
    <source>
        <strain evidence="4">ATCC 200175</strain>
    </source>
</reference>
<feature type="region of interest" description="Disordered" evidence="1">
    <location>
        <begin position="114"/>
        <end position="195"/>
    </location>
</feature>
<sequence length="215" mass="23599">MPFTDANDLSPEPTAIPSDPPTYSPPTDGNMAAVAVTVGIVGVFMFTLITWLVLRLRRSPSSQIGFSTSPPKPVRPVSDISISDRFRPSFAPSEASSKFGFMRKSLRLAHQRDDGSWDFADPDPIPGSKESPFVSYTMPKQRPPPLSPTTPTSPTWSSYSPRSKRSSTQKDEFSPRTPSTPSTPGTFDFIEPPPPVYCKDGTSWPLYQPKDLSLC</sequence>
<evidence type="ECO:0000313" key="4">
    <source>
        <dbReference type="Proteomes" id="UP000053647"/>
    </source>
</evidence>
<evidence type="ECO:0000256" key="1">
    <source>
        <dbReference type="SAM" id="MobiDB-lite"/>
    </source>
</evidence>
<keyword evidence="2" id="KW-0472">Membrane</keyword>
<protein>
    <submittedName>
        <fullName evidence="3">Uncharacterized protein</fullName>
    </submittedName>
</protein>
<dbReference type="EMBL" id="KN819371">
    <property type="protein sequence ID" value="KIJ11895.1"/>
    <property type="molecule type" value="Genomic_DNA"/>
</dbReference>
<reference evidence="3 4" key="1">
    <citation type="submission" date="2014-06" db="EMBL/GenBank/DDBJ databases">
        <authorList>
            <consortium name="DOE Joint Genome Institute"/>
            <person name="Kuo A."/>
            <person name="Kohler A."/>
            <person name="Nagy L.G."/>
            <person name="Floudas D."/>
            <person name="Copeland A."/>
            <person name="Barry K.W."/>
            <person name="Cichocki N."/>
            <person name="Veneault-Fourrey C."/>
            <person name="LaButti K."/>
            <person name="Lindquist E.A."/>
            <person name="Lipzen A."/>
            <person name="Lundell T."/>
            <person name="Morin E."/>
            <person name="Murat C."/>
            <person name="Sun H."/>
            <person name="Tunlid A."/>
            <person name="Henrissat B."/>
            <person name="Grigoriev I.V."/>
            <person name="Hibbett D.S."/>
            <person name="Martin F."/>
            <person name="Nordberg H.P."/>
            <person name="Cantor M.N."/>
            <person name="Hua S.X."/>
        </authorList>
    </citation>
    <scope>NUCLEOTIDE SEQUENCE [LARGE SCALE GENOMIC DNA]</scope>
    <source>
        <strain evidence="3 4">ATCC 200175</strain>
    </source>
</reference>
<dbReference type="HOGENOM" id="CLU_1332080_0_0_1"/>
<organism evidence="3 4">
    <name type="scientific">Paxillus involutus ATCC 200175</name>
    <dbReference type="NCBI Taxonomy" id="664439"/>
    <lineage>
        <taxon>Eukaryota</taxon>
        <taxon>Fungi</taxon>
        <taxon>Dikarya</taxon>
        <taxon>Basidiomycota</taxon>
        <taxon>Agaricomycotina</taxon>
        <taxon>Agaricomycetes</taxon>
        <taxon>Agaricomycetidae</taxon>
        <taxon>Boletales</taxon>
        <taxon>Paxilineae</taxon>
        <taxon>Paxillaceae</taxon>
        <taxon>Paxillus</taxon>
    </lineage>
</organism>
<feature type="compositionally biased region" description="Low complexity" evidence="1">
    <location>
        <begin position="149"/>
        <end position="161"/>
    </location>
</feature>
<dbReference type="OrthoDB" id="2663513at2759"/>
<proteinExistence type="predicted"/>
<feature type="compositionally biased region" description="Low complexity" evidence="1">
    <location>
        <begin position="175"/>
        <end position="186"/>
    </location>
</feature>
<feature type="region of interest" description="Disordered" evidence="1">
    <location>
        <begin position="1"/>
        <end position="25"/>
    </location>
</feature>
<dbReference type="Proteomes" id="UP000053647">
    <property type="component" value="Unassembled WGS sequence"/>
</dbReference>
<gene>
    <name evidence="3" type="ORF">PAXINDRAFT_15227</name>
</gene>
<feature type="transmembrane region" description="Helical" evidence="2">
    <location>
        <begin position="31"/>
        <end position="54"/>
    </location>
</feature>
<keyword evidence="4" id="KW-1185">Reference proteome</keyword>
<name>A0A0C9T8A2_PAXIN</name>
<evidence type="ECO:0000313" key="3">
    <source>
        <dbReference type="EMBL" id="KIJ11895.1"/>
    </source>
</evidence>
<keyword evidence="2" id="KW-0812">Transmembrane</keyword>
<evidence type="ECO:0000256" key="2">
    <source>
        <dbReference type="SAM" id="Phobius"/>
    </source>
</evidence>
<accession>A0A0C9T8A2</accession>